<dbReference type="PANTHER" id="PTHR47829:SF1">
    <property type="entry name" value="HAD FAMILY PHOSPHATASE"/>
    <property type="match status" value="1"/>
</dbReference>
<dbReference type="RefSeq" id="WP_163803064.1">
    <property type="nucleotide sequence ID" value="NZ_AP022620.1"/>
</dbReference>
<evidence type="ECO:0000313" key="2">
    <source>
        <dbReference type="EMBL" id="BBZ75468.1"/>
    </source>
</evidence>
<dbReference type="AlphaFoldDB" id="A0A6N4W4I9"/>
<organism evidence="2 3">
    <name type="scientific">Mycolicibacterium anyangense</name>
    <dbReference type="NCBI Taxonomy" id="1431246"/>
    <lineage>
        <taxon>Bacteria</taxon>
        <taxon>Bacillati</taxon>
        <taxon>Actinomycetota</taxon>
        <taxon>Actinomycetes</taxon>
        <taxon>Mycobacteriales</taxon>
        <taxon>Mycobacteriaceae</taxon>
        <taxon>Mycolicibacterium</taxon>
    </lineage>
</organism>
<dbReference type="Proteomes" id="UP000467249">
    <property type="component" value="Chromosome"/>
</dbReference>
<reference evidence="2 3" key="1">
    <citation type="journal article" date="2019" name="Emerg. Microbes Infect.">
        <title>Comprehensive subspecies identification of 175 nontuberculous mycobacteria species based on 7547 genomic profiles.</title>
        <authorList>
            <person name="Matsumoto Y."/>
            <person name="Kinjo T."/>
            <person name="Motooka D."/>
            <person name="Nabeya D."/>
            <person name="Jung N."/>
            <person name="Uechi K."/>
            <person name="Horii T."/>
            <person name="Iida T."/>
            <person name="Fujita J."/>
            <person name="Nakamura S."/>
        </authorList>
    </citation>
    <scope>NUCLEOTIDE SEQUENCE [LARGE SCALE GENOMIC DNA]</scope>
    <source>
        <strain evidence="2 3">JCM 30275</strain>
    </source>
</reference>
<dbReference type="SUPFAM" id="SSF56112">
    <property type="entry name" value="Protein kinase-like (PK-like)"/>
    <property type="match status" value="1"/>
</dbReference>
<dbReference type="Pfam" id="PF01636">
    <property type="entry name" value="APH"/>
    <property type="match status" value="1"/>
</dbReference>
<dbReference type="InterPro" id="IPR052898">
    <property type="entry name" value="ACAD10-like"/>
</dbReference>
<gene>
    <name evidence="2" type="ORF">MANY_08050</name>
</gene>
<keyword evidence="3" id="KW-1185">Reference proteome</keyword>
<accession>A0A6N4W4I9</accession>
<protein>
    <submittedName>
        <fullName evidence="2">Acyl-CoA dehydrogenase</fullName>
    </submittedName>
</protein>
<dbReference type="CDD" id="cd05154">
    <property type="entry name" value="ACAD10_11_N-like"/>
    <property type="match status" value="1"/>
</dbReference>
<dbReference type="InterPro" id="IPR041726">
    <property type="entry name" value="ACAD10_11_N"/>
</dbReference>
<evidence type="ECO:0000259" key="1">
    <source>
        <dbReference type="Pfam" id="PF01636"/>
    </source>
</evidence>
<dbReference type="EMBL" id="AP022620">
    <property type="protein sequence ID" value="BBZ75468.1"/>
    <property type="molecule type" value="Genomic_DNA"/>
</dbReference>
<dbReference type="Gene3D" id="3.90.1200.10">
    <property type="match status" value="1"/>
</dbReference>
<sequence length="336" mass="35504">MSAGGVSLATLRQFLCDNGVDVAGDLHADFISGGRSNLTHKVSDGVSTWVMRQPPLGGLTPSAHDVAREFTVTKALSGTVVPIAAAVACDPDGSALGVPVSIVEFVDGTVIRSQDDLSGLTDDKISSLTDTLVDCLVSIHSVDYTSVGLETFGRPDGFTSRQVALWVRQWERVKSREIADLDTLANRLADRVPSHSTSSVIHGDFRVDNTILDPAAVSTVRAVLDWEMSTLGDPLTDLALMCVYRMPEFDAVIGTAAAWTSPRLPTADAIAERYAHVSGRDLSDWGFYIGLACLKIAVIAEGIAHRARHGAEAGAGQLDAGATVPEFVAHGLRALG</sequence>
<dbReference type="KEGG" id="many:MANY_08050"/>
<proteinExistence type="predicted"/>
<name>A0A6N4W4I9_9MYCO</name>
<dbReference type="InterPro" id="IPR011009">
    <property type="entry name" value="Kinase-like_dom_sf"/>
</dbReference>
<evidence type="ECO:0000313" key="3">
    <source>
        <dbReference type="Proteomes" id="UP000467249"/>
    </source>
</evidence>
<dbReference type="InterPro" id="IPR002575">
    <property type="entry name" value="Aminoglycoside_PTrfase"/>
</dbReference>
<dbReference type="PANTHER" id="PTHR47829">
    <property type="entry name" value="HYDROLASE, PUTATIVE (AFU_ORTHOLOGUE AFUA_1G12880)-RELATED"/>
    <property type="match status" value="1"/>
</dbReference>
<dbReference type="Gene3D" id="3.30.200.20">
    <property type="entry name" value="Phosphorylase Kinase, domain 1"/>
    <property type="match status" value="1"/>
</dbReference>
<feature type="domain" description="Aminoglycoside phosphotransferase" evidence="1">
    <location>
        <begin position="30"/>
        <end position="261"/>
    </location>
</feature>